<dbReference type="Proteomes" id="UP000190896">
    <property type="component" value="Unassembled WGS sequence"/>
</dbReference>
<feature type="chain" id="PRO_5012391161" description="Tim44-like domain-containing protein" evidence="3">
    <location>
        <begin position="19"/>
        <end position="298"/>
    </location>
</feature>
<evidence type="ECO:0000256" key="2">
    <source>
        <dbReference type="SAM" id="Phobius"/>
    </source>
</evidence>
<dbReference type="InterPro" id="IPR032710">
    <property type="entry name" value="NTF2-like_dom_sf"/>
</dbReference>
<dbReference type="InterPro" id="IPR007379">
    <property type="entry name" value="Tim44-like_dom"/>
</dbReference>
<feature type="transmembrane region" description="Helical" evidence="2">
    <location>
        <begin position="78"/>
        <end position="96"/>
    </location>
</feature>
<evidence type="ECO:0000256" key="3">
    <source>
        <dbReference type="SAM" id="SignalP"/>
    </source>
</evidence>
<gene>
    <name evidence="5" type="ORF">BOW51_05865</name>
</gene>
<feature type="signal peptide" evidence="3">
    <location>
        <begin position="1"/>
        <end position="18"/>
    </location>
</feature>
<evidence type="ECO:0000313" key="5">
    <source>
        <dbReference type="EMBL" id="OOZ36730.1"/>
    </source>
</evidence>
<dbReference type="RefSeq" id="WP_078486700.1">
    <property type="nucleotide sequence ID" value="NZ_MPRJ01000028.1"/>
</dbReference>
<dbReference type="PANTHER" id="PTHR41542:SF1">
    <property type="entry name" value="BLL5807 PROTEIN"/>
    <property type="match status" value="1"/>
</dbReference>
<comment type="caution">
    <text evidence="5">The sequence shown here is derived from an EMBL/GenBank/DDBJ whole genome shotgun (WGS) entry which is preliminary data.</text>
</comment>
<proteinExistence type="predicted"/>
<feature type="compositionally biased region" description="Polar residues" evidence="1">
    <location>
        <begin position="40"/>
        <end position="50"/>
    </location>
</feature>
<evidence type="ECO:0000313" key="6">
    <source>
        <dbReference type="Proteomes" id="UP000190896"/>
    </source>
</evidence>
<dbReference type="AlphaFoldDB" id="A0A1T2KVG4"/>
<sequence length="298" mass="32024">MHKTFSVFSMVFAVLALAVVPVNEAEAKRFGFGKSFGKQYNSSRMKQPSKSTNTTSSQQTTTNAAAAGAARTSGASRWLGPLAGLAAGGLLASLFFGDAFEGIQPMDILLILVLVFGGMMLLRAMGRKAAQSQAAGLSGMNPQIRGNEAVDHGSDARFQDEMAGGPAADTMPFEAPAWFNTETFAQGAKTHFIRLQAVWDKGDLKDIAEYTTPELYAEIQAERLNQGDERHFTEVVTLNAEIVSLQREGDQVVASVHFSGLIREGGGAQASEFAELWHVTHGWDSPEGDWHIAGIQQV</sequence>
<dbReference type="Pfam" id="PF04280">
    <property type="entry name" value="Tim44"/>
    <property type="match status" value="1"/>
</dbReference>
<evidence type="ECO:0000259" key="4">
    <source>
        <dbReference type="SMART" id="SM00978"/>
    </source>
</evidence>
<evidence type="ECO:0000256" key="1">
    <source>
        <dbReference type="SAM" id="MobiDB-lite"/>
    </source>
</evidence>
<keyword evidence="2" id="KW-1133">Transmembrane helix</keyword>
<dbReference type="SMART" id="SM00978">
    <property type="entry name" value="Tim44"/>
    <property type="match status" value="1"/>
</dbReference>
<dbReference type="OrthoDB" id="5298777at2"/>
<protein>
    <recommendedName>
        <fullName evidence="4">Tim44-like domain-containing protein</fullName>
    </recommendedName>
</protein>
<feature type="compositionally biased region" description="Low complexity" evidence="1">
    <location>
        <begin position="51"/>
        <end position="67"/>
    </location>
</feature>
<dbReference type="SUPFAM" id="SSF54427">
    <property type="entry name" value="NTF2-like"/>
    <property type="match status" value="1"/>
</dbReference>
<feature type="region of interest" description="Disordered" evidence="1">
    <location>
        <begin position="40"/>
        <end position="67"/>
    </location>
</feature>
<keyword evidence="6" id="KW-1185">Reference proteome</keyword>
<organism evidence="5 6">
    <name type="scientific">Solemya velesiana gill symbiont</name>
    <dbReference type="NCBI Taxonomy" id="1918948"/>
    <lineage>
        <taxon>Bacteria</taxon>
        <taxon>Pseudomonadati</taxon>
        <taxon>Pseudomonadota</taxon>
        <taxon>Gammaproteobacteria</taxon>
        <taxon>sulfur-oxidizing symbionts</taxon>
    </lineage>
</organism>
<dbReference type="PANTHER" id="PTHR41542">
    <property type="entry name" value="BLL5807 PROTEIN"/>
    <property type="match status" value="1"/>
</dbReference>
<keyword evidence="3" id="KW-0732">Signal</keyword>
<accession>A0A1T2KVG4</accession>
<feature type="domain" description="Tim44-like" evidence="4">
    <location>
        <begin position="167"/>
        <end position="297"/>
    </location>
</feature>
<name>A0A1T2KVG4_9GAMM</name>
<keyword evidence="2" id="KW-0472">Membrane</keyword>
<keyword evidence="2" id="KW-0812">Transmembrane</keyword>
<reference evidence="5 6" key="1">
    <citation type="submission" date="2016-11" db="EMBL/GenBank/DDBJ databases">
        <title>Mixed transmission modes and dynamic genome evolution in an obligate animal-bacterial symbiosis.</title>
        <authorList>
            <person name="Russell S.L."/>
            <person name="Corbett-Detig R.B."/>
            <person name="Cavanaugh C.M."/>
        </authorList>
    </citation>
    <scope>NUCLEOTIDE SEQUENCE [LARGE SCALE GENOMIC DNA]</scope>
    <source>
        <strain evidence="5">Se-Cadez</strain>
    </source>
</reference>
<feature type="transmembrane region" description="Helical" evidence="2">
    <location>
        <begin position="108"/>
        <end position="126"/>
    </location>
</feature>
<dbReference type="EMBL" id="MPRJ01000028">
    <property type="protein sequence ID" value="OOZ36730.1"/>
    <property type="molecule type" value="Genomic_DNA"/>
</dbReference>